<accession>A0A1I3SGT9</accession>
<dbReference type="EMBL" id="FORH01000004">
    <property type="protein sequence ID" value="SFJ57945.1"/>
    <property type="molecule type" value="Genomic_DNA"/>
</dbReference>
<dbReference type="Proteomes" id="UP000199630">
    <property type="component" value="Unassembled WGS sequence"/>
</dbReference>
<keyword evidence="2" id="KW-0547">Nucleotide-binding</keyword>
<dbReference type="Gene3D" id="3.90.320.10">
    <property type="match status" value="1"/>
</dbReference>
<dbReference type="InterPro" id="IPR014153">
    <property type="entry name" value="Ds_break_AddB"/>
</dbReference>
<evidence type="ECO:0000313" key="3">
    <source>
        <dbReference type="Proteomes" id="UP000199630"/>
    </source>
</evidence>
<evidence type="ECO:0000259" key="1">
    <source>
        <dbReference type="Pfam" id="PF12705"/>
    </source>
</evidence>
<dbReference type="RefSeq" id="WP_090060989.1">
    <property type="nucleotide sequence ID" value="NZ_FORH01000004.1"/>
</dbReference>
<organism evidence="2 3">
    <name type="scientific">Celeribacter neptunius</name>
    <dbReference type="NCBI Taxonomy" id="588602"/>
    <lineage>
        <taxon>Bacteria</taxon>
        <taxon>Pseudomonadati</taxon>
        <taxon>Pseudomonadota</taxon>
        <taxon>Alphaproteobacteria</taxon>
        <taxon>Rhodobacterales</taxon>
        <taxon>Roseobacteraceae</taxon>
        <taxon>Celeribacter</taxon>
    </lineage>
</organism>
<gene>
    <name evidence="2" type="ORF">SAMN04487991_2466</name>
</gene>
<dbReference type="GO" id="GO:0004386">
    <property type="term" value="F:helicase activity"/>
    <property type="evidence" value="ECO:0007669"/>
    <property type="project" value="UniProtKB-KW"/>
</dbReference>
<reference evidence="3" key="1">
    <citation type="submission" date="2016-10" db="EMBL/GenBank/DDBJ databases">
        <authorList>
            <person name="Varghese N."/>
            <person name="Submissions S."/>
        </authorList>
    </citation>
    <scope>NUCLEOTIDE SEQUENCE [LARGE SCALE GENOMIC DNA]</scope>
    <source>
        <strain evidence="3">DSM 26471</strain>
    </source>
</reference>
<sequence length="989" mass="110491">MFASAGKPGLFGVPCGTNYPDAIAHGLLRRLDGMPPEVLAKTEIFVNTSRMKKDIQVAFETGKTRFLPRTRLLTEIGLDPGFMDLPVPVSSLRRRLELSQLVRHFLRQEPQFAIRSSVFDLSDSLAQLLSEMQDEGVTPEDIRNLKVQDASGHWQKSLQFLSIIFEFFGPEVARTPSPEDRLRQIVDRLEAQWAKSPPDHPILVAGSTGSRGTTARFMSLVARLPNGAVILPGVDFDMSGSVWNAIRTPDHAAFEHPQERMARIGERLGISPREIAPWDEVQPPNAIRNRLISLALRPAPVTDQWMREGPAFKDVETATEALSLIEAPDMRIESNAVALILRHAAETGKKAALITPDRDLARRVTALLDRWDIAPDDSAGIPLNQTPPGRLLRHLVGFMGQSLSAEDLLVLLKHPLSARGSEGDEGRGYHLLWTRELEVHLRRHGPAFPERDDLLHWAIKSGEDKEDKDARYHWAGWVADVKEVLTEAQERPLGQHVDHLVELGAILVKGPKGEDDSELWAQNAGREVLRLIHDLRQEAEHGGTLTVLEFADLFRAVLGRGIARDPEPKHPEIMIWGTLEARALNADLVILGGLNETVWPQSVGQDPWFSRDMRKQAGLLSPEQSTGLAAHDFQQAIGAPDVVITRAKRDAEAETVASRWLIRLTNLMAGMSDEGRAALAAMRERGQKWIDLAEEIDRPDFTLPAARRPSPRPPVEARPRQLSVTRIETLIRDPYDIYASRILRLSKLDPLSRDPDVRERGTALHAIMEAYLSQIADESHEAAVARFLSVAEDVLEREVAWPSARRVWLGRIRRVASQIIQRESALLTEGQPAGIEAKGAMHIPEVDFSLTCKADRIDRLEDGTFAIYDYKSGSPPSEKQTRYFNIQLHLEAAMMEAGGFDDVPRGHVSKIAYLGLGTKLTDTTLPLEPGEDVKIRKRLADLIKAYDTVEQGYSARRMMASVRYTTDFEHLSRYGEWTDSDEPVPEDLA</sequence>
<dbReference type="InterPro" id="IPR038726">
    <property type="entry name" value="PDDEXK_AddAB-type"/>
</dbReference>
<dbReference type="AlphaFoldDB" id="A0A1I3SGT9"/>
<dbReference type="OrthoDB" id="9780606at2"/>
<dbReference type="Pfam" id="PF12705">
    <property type="entry name" value="PDDEXK_1"/>
    <property type="match status" value="1"/>
</dbReference>
<keyword evidence="2" id="KW-0347">Helicase</keyword>
<dbReference type="InterPro" id="IPR011604">
    <property type="entry name" value="PDDEXK-like_dom_sf"/>
</dbReference>
<keyword evidence="2" id="KW-0067">ATP-binding</keyword>
<keyword evidence="3" id="KW-1185">Reference proteome</keyword>
<dbReference type="STRING" id="588602.SAMN04487991_2466"/>
<dbReference type="SUPFAM" id="SSF52540">
    <property type="entry name" value="P-loop containing nucleoside triphosphate hydrolases"/>
    <property type="match status" value="1"/>
</dbReference>
<proteinExistence type="predicted"/>
<protein>
    <submittedName>
        <fullName evidence="2">ATP-dependent helicase/nuclease subunit B</fullName>
    </submittedName>
</protein>
<feature type="domain" description="PD-(D/E)XK endonuclease-like" evidence="1">
    <location>
        <begin position="721"/>
        <end position="951"/>
    </location>
</feature>
<keyword evidence="2" id="KW-0378">Hydrolase</keyword>
<dbReference type="InterPro" id="IPR027417">
    <property type="entry name" value="P-loop_NTPase"/>
</dbReference>
<evidence type="ECO:0000313" key="2">
    <source>
        <dbReference type="EMBL" id="SFJ57945.1"/>
    </source>
</evidence>
<name>A0A1I3SGT9_9RHOB</name>
<dbReference type="NCBIfam" id="TIGR02786">
    <property type="entry name" value="addB_alphas"/>
    <property type="match status" value="1"/>
</dbReference>